<feature type="transmembrane region" description="Helical" evidence="9">
    <location>
        <begin position="252"/>
        <end position="271"/>
    </location>
</feature>
<dbReference type="GO" id="GO:0000155">
    <property type="term" value="F:phosphorelay sensor kinase activity"/>
    <property type="evidence" value="ECO:0007669"/>
    <property type="project" value="InterPro"/>
</dbReference>
<keyword evidence="4" id="KW-0808">Transferase</keyword>
<feature type="transmembrane region" description="Helical" evidence="9">
    <location>
        <begin position="309"/>
        <end position="328"/>
    </location>
</feature>
<proteinExistence type="predicted"/>
<evidence type="ECO:0000256" key="1">
    <source>
        <dbReference type="ARBA" id="ARBA00000085"/>
    </source>
</evidence>
<dbReference type="GO" id="GO:0005524">
    <property type="term" value="F:ATP binding"/>
    <property type="evidence" value="ECO:0007669"/>
    <property type="project" value="UniProtKB-KW"/>
</dbReference>
<keyword evidence="3" id="KW-0597">Phosphoprotein</keyword>
<dbReference type="InterPro" id="IPR036890">
    <property type="entry name" value="HATPase_C_sf"/>
</dbReference>
<keyword evidence="9" id="KW-0812">Transmembrane</keyword>
<evidence type="ECO:0000256" key="3">
    <source>
        <dbReference type="ARBA" id="ARBA00022553"/>
    </source>
</evidence>
<evidence type="ECO:0000256" key="6">
    <source>
        <dbReference type="ARBA" id="ARBA00022777"/>
    </source>
</evidence>
<dbReference type="Gene3D" id="1.20.5.1930">
    <property type="match status" value="1"/>
</dbReference>
<comment type="caution">
    <text evidence="11">The sequence shown here is derived from an EMBL/GenBank/DDBJ whole genome shotgun (WGS) entry which is preliminary data.</text>
</comment>
<evidence type="ECO:0000256" key="4">
    <source>
        <dbReference type="ARBA" id="ARBA00022679"/>
    </source>
</evidence>
<keyword evidence="6" id="KW-0418">Kinase</keyword>
<dbReference type="CDD" id="cd16917">
    <property type="entry name" value="HATPase_UhpB-NarQ-NarX-like"/>
    <property type="match status" value="1"/>
</dbReference>
<keyword evidence="12" id="KW-1185">Reference proteome</keyword>
<feature type="transmembrane region" description="Helical" evidence="9">
    <location>
        <begin position="335"/>
        <end position="353"/>
    </location>
</feature>
<keyword evidence="9" id="KW-1133">Transmembrane helix</keyword>
<feature type="transmembrane region" description="Helical" evidence="9">
    <location>
        <begin position="278"/>
        <end position="297"/>
    </location>
</feature>
<dbReference type="EC" id="2.7.13.3" evidence="2"/>
<dbReference type="SMART" id="SM00387">
    <property type="entry name" value="HATPase_c"/>
    <property type="match status" value="1"/>
</dbReference>
<dbReference type="Pfam" id="PF07730">
    <property type="entry name" value="HisKA_3"/>
    <property type="match status" value="1"/>
</dbReference>
<organism evidence="11 12">
    <name type="scientific">Altererythrobacter lutimaris</name>
    <dbReference type="NCBI Taxonomy" id="2743979"/>
    <lineage>
        <taxon>Bacteria</taxon>
        <taxon>Pseudomonadati</taxon>
        <taxon>Pseudomonadota</taxon>
        <taxon>Alphaproteobacteria</taxon>
        <taxon>Sphingomonadales</taxon>
        <taxon>Erythrobacteraceae</taxon>
        <taxon>Altererythrobacter</taxon>
    </lineage>
</organism>
<feature type="domain" description="Histidine kinase/HSP90-like ATPase" evidence="10">
    <location>
        <begin position="536"/>
        <end position="631"/>
    </location>
</feature>
<evidence type="ECO:0000313" key="11">
    <source>
        <dbReference type="EMBL" id="NVE93740.1"/>
    </source>
</evidence>
<dbReference type="Pfam" id="PF02518">
    <property type="entry name" value="HATPase_c"/>
    <property type="match status" value="1"/>
</dbReference>
<evidence type="ECO:0000256" key="2">
    <source>
        <dbReference type="ARBA" id="ARBA00012438"/>
    </source>
</evidence>
<evidence type="ECO:0000256" key="5">
    <source>
        <dbReference type="ARBA" id="ARBA00022741"/>
    </source>
</evidence>
<evidence type="ECO:0000256" key="8">
    <source>
        <dbReference type="ARBA" id="ARBA00023012"/>
    </source>
</evidence>
<gene>
    <name evidence="11" type="ORF">HUO12_02395</name>
</gene>
<keyword evidence="7" id="KW-0067">ATP-binding</keyword>
<dbReference type="InterPro" id="IPR003594">
    <property type="entry name" value="HATPase_dom"/>
</dbReference>
<keyword evidence="9" id="KW-0472">Membrane</keyword>
<dbReference type="Proteomes" id="UP000546031">
    <property type="component" value="Unassembled WGS sequence"/>
</dbReference>
<dbReference type="InterPro" id="IPR050482">
    <property type="entry name" value="Sensor_HK_TwoCompSys"/>
</dbReference>
<dbReference type="AlphaFoldDB" id="A0A850H881"/>
<evidence type="ECO:0000256" key="9">
    <source>
        <dbReference type="SAM" id="Phobius"/>
    </source>
</evidence>
<feature type="transmembrane region" description="Helical" evidence="9">
    <location>
        <begin position="221"/>
        <end position="240"/>
    </location>
</feature>
<dbReference type="InterPro" id="IPR011712">
    <property type="entry name" value="Sig_transdc_His_kin_sub3_dim/P"/>
</dbReference>
<dbReference type="Gene3D" id="3.30.565.10">
    <property type="entry name" value="Histidine kinase-like ATPase, C-terminal domain"/>
    <property type="match status" value="1"/>
</dbReference>
<comment type="catalytic activity">
    <reaction evidence="1">
        <text>ATP + protein L-histidine = ADP + protein N-phospho-L-histidine.</text>
        <dbReference type="EC" id="2.7.13.3"/>
    </reaction>
</comment>
<evidence type="ECO:0000259" key="10">
    <source>
        <dbReference type="SMART" id="SM00387"/>
    </source>
</evidence>
<accession>A0A850H881</accession>
<dbReference type="GO" id="GO:0046983">
    <property type="term" value="F:protein dimerization activity"/>
    <property type="evidence" value="ECO:0007669"/>
    <property type="project" value="InterPro"/>
</dbReference>
<dbReference type="GO" id="GO:0016020">
    <property type="term" value="C:membrane"/>
    <property type="evidence" value="ECO:0007669"/>
    <property type="project" value="InterPro"/>
</dbReference>
<dbReference type="SUPFAM" id="SSF55874">
    <property type="entry name" value="ATPase domain of HSP90 chaperone/DNA topoisomerase II/histidine kinase"/>
    <property type="match status" value="1"/>
</dbReference>
<dbReference type="PANTHER" id="PTHR24421">
    <property type="entry name" value="NITRATE/NITRITE SENSOR PROTEIN NARX-RELATED"/>
    <property type="match status" value="1"/>
</dbReference>
<keyword evidence="5" id="KW-0547">Nucleotide-binding</keyword>
<sequence>MQTAKPLRWLKAIALLLGGIALLLVSQITSETLSRAGPYPIDQDLALILPQTPPQDLDDAPRVKPEFSAAPAYVYDDPAGREAGPGIFETSFEWREGEPPPALLLAFFRRLEAIELNGNPVAMQNMRNQSLVGAWHPVVVLFEREHLVDGKNLLRITDVGTSRKVLPAFNVVAAEQAETAAFWGAFFELHLTLAVTGIMLFVALFCGVVSWPRKERLQIRCFIALLLVWSLRNAMGFDLLGTMPSPWRVFAAYWIGYVLAAALAAYCFAWAGMKARAVFSAWAVAGLAILVTLGMGYQSSTAAFEISYTVESALIPGLVILGLAAAVYSEVRGSLSRPVQLLLIAGAGTALALDALDERFDLALGLLDPQPMIYYATPRHGILLALGLLGAMVFHQMRARKLSEDLNGELNRKLVAHKAELADVHLREKRWVREQAFSEERQRIMRDMHDGLGSQLMGMLLAARRGKAEPEKVAEGLQQVVDELRLMIDSMDSVGESLGSALASFRNRLQPRVEDAGFAFRWDNQLGDDLPSYPPRTALQLFRIMQEAVANALKHSGGSVITISLTKNTVAGDWLEVIIADDGPGIDGPRIGGHGLDNMAARAAKEGGRVVFASPEEAAGGRVTILFPIEVKHG</sequence>
<evidence type="ECO:0000256" key="7">
    <source>
        <dbReference type="ARBA" id="ARBA00022840"/>
    </source>
</evidence>
<name>A0A850H881_9SPHN</name>
<reference evidence="11 12" key="1">
    <citation type="submission" date="2020-06" db="EMBL/GenBank/DDBJ databases">
        <title>Altererythrobacter lutimaris sp. nov., a marine bacterium isolated from a tidal flat.</title>
        <authorList>
            <person name="Kim D."/>
            <person name="Yoo Y."/>
            <person name="Kim J.-J."/>
        </authorList>
    </citation>
    <scope>NUCLEOTIDE SEQUENCE [LARGE SCALE GENOMIC DNA]</scope>
    <source>
        <strain evidence="11 12">JGD-16</strain>
    </source>
</reference>
<evidence type="ECO:0000313" key="12">
    <source>
        <dbReference type="Proteomes" id="UP000546031"/>
    </source>
</evidence>
<feature type="transmembrane region" description="Helical" evidence="9">
    <location>
        <begin position="189"/>
        <end position="209"/>
    </location>
</feature>
<protein>
    <recommendedName>
        <fullName evidence="2">histidine kinase</fullName>
        <ecNumber evidence="2">2.7.13.3</ecNumber>
    </recommendedName>
</protein>
<dbReference type="EMBL" id="JABWTA010000001">
    <property type="protein sequence ID" value="NVE93740.1"/>
    <property type="molecule type" value="Genomic_DNA"/>
</dbReference>
<dbReference type="RefSeq" id="WP_176272089.1">
    <property type="nucleotide sequence ID" value="NZ_JABWTA010000001.1"/>
</dbReference>
<dbReference type="PANTHER" id="PTHR24421:SF10">
    <property type="entry name" value="NITRATE_NITRITE SENSOR PROTEIN NARQ"/>
    <property type="match status" value="1"/>
</dbReference>
<keyword evidence="8" id="KW-0902">Two-component regulatory system</keyword>
<feature type="transmembrane region" description="Helical" evidence="9">
    <location>
        <begin position="373"/>
        <end position="394"/>
    </location>
</feature>